<proteinExistence type="predicted"/>
<keyword evidence="2" id="KW-1185">Reference proteome</keyword>
<dbReference type="EMBL" id="AWWI01000056">
    <property type="protein sequence ID" value="PIL20783.1"/>
    <property type="molecule type" value="Genomic_DNA"/>
</dbReference>
<dbReference type="Proteomes" id="UP000231259">
    <property type="component" value="Unassembled WGS sequence"/>
</dbReference>
<name>A0A2G8RH19_9RHOB</name>
<reference evidence="1 2" key="1">
    <citation type="submission" date="2013-09" db="EMBL/GenBank/DDBJ databases">
        <title>Genome sequencing of Phaeobacter antarcticus sp. nov. SM1211.</title>
        <authorList>
            <person name="Zhang X.-Y."/>
            <person name="Liu C."/>
            <person name="Chen X.-L."/>
            <person name="Xie B.-B."/>
            <person name="Qin Q.-L."/>
            <person name="Rong J.-C."/>
            <person name="Zhang Y.-Z."/>
        </authorList>
    </citation>
    <scope>NUCLEOTIDE SEQUENCE [LARGE SCALE GENOMIC DNA]</scope>
    <source>
        <strain evidence="1 2">SM1211</strain>
    </source>
</reference>
<accession>A0A2G8RH19</accession>
<organism evidence="1 2">
    <name type="scientific">Puniceibacterium antarcticum</name>
    <dbReference type="NCBI Taxonomy" id="1206336"/>
    <lineage>
        <taxon>Bacteria</taxon>
        <taxon>Pseudomonadati</taxon>
        <taxon>Pseudomonadota</taxon>
        <taxon>Alphaproteobacteria</taxon>
        <taxon>Rhodobacterales</taxon>
        <taxon>Paracoccaceae</taxon>
        <taxon>Puniceibacterium</taxon>
    </lineage>
</organism>
<dbReference type="AlphaFoldDB" id="A0A2G8RH19"/>
<protein>
    <submittedName>
        <fullName evidence="1">Uncharacterized protein</fullName>
    </submittedName>
</protein>
<sequence>MNGGVMNRPGFTGDLERLLGAIGGTVRKTPPEVTRIFLRPQPRPQESVAL</sequence>
<evidence type="ECO:0000313" key="2">
    <source>
        <dbReference type="Proteomes" id="UP000231259"/>
    </source>
</evidence>
<gene>
    <name evidence="1" type="ORF">P775_07695</name>
</gene>
<evidence type="ECO:0000313" key="1">
    <source>
        <dbReference type="EMBL" id="PIL20783.1"/>
    </source>
</evidence>
<comment type="caution">
    <text evidence="1">The sequence shown here is derived from an EMBL/GenBank/DDBJ whole genome shotgun (WGS) entry which is preliminary data.</text>
</comment>